<proteinExistence type="predicted"/>
<keyword evidence="1" id="KW-0732">Signal</keyword>
<gene>
    <name evidence="2" type="ORF">GCM10023318_36860</name>
</gene>
<protein>
    <recommendedName>
        <fullName evidence="4">Small secreted protein</fullName>
    </recommendedName>
</protein>
<feature type="chain" id="PRO_5045438310" description="Small secreted protein" evidence="1">
    <location>
        <begin position="20"/>
        <end position="185"/>
    </location>
</feature>
<dbReference type="EMBL" id="BAABJM010000003">
    <property type="protein sequence ID" value="GAA5058009.1"/>
    <property type="molecule type" value="Genomic_DNA"/>
</dbReference>
<dbReference type="PROSITE" id="PS51257">
    <property type="entry name" value="PROKAR_LIPOPROTEIN"/>
    <property type="match status" value="1"/>
</dbReference>
<accession>A0ABP9KG06</accession>
<evidence type="ECO:0000256" key="1">
    <source>
        <dbReference type="SAM" id="SignalP"/>
    </source>
</evidence>
<comment type="caution">
    <text evidence="2">The sequence shown here is derived from an EMBL/GenBank/DDBJ whole genome shotgun (WGS) entry which is preliminary data.</text>
</comment>
<feature type="signal peptide" evidence="1">
    <location>
        <begin position="1"/>
        <end position="19"/>
    </location>
</feature>
<organism evidence="2 3">
    <name type="scientific">Nocardia callitridis</name>
    <dbReference type="NCBI Taxonomy" id="648753"/>
    <lineage>
        <taxon>Bacteria</taxon>
        <taxon>Bacillati</taxon>
        <taxon>Actinomycetota</taxon>
        <taxon>Actinomycetes</taxon>
        <taxon>Mycobacteriales</taxon>
        <taxon>Nocardiaceae</taxon>
        <taxon>Nocardia</taxon>
    </lineage>
</organism>
<sequence>MKVLGPRGLGLLCAGAAIATGITIAGCANHVQGVANPNVAELSAYKTEAASSSAAATTSMRAAQKAKAISDNCDPFPNTSGLGVSKYNEFVKAHDGNSADYTAKRDEAASTLDNAANTVETGVNTAGDSLEPDLAGKLTDYVNAARGLAEQTRAMTYTAAVGPLNDASKQVNDARKAVRDTCSGR</sequence>
<name>A0ABP9KG06_9NOCA</name>
<evidence type="ECO:0000313" key="2">
    <source>
        <dbReference type="EMBL" id="GAA5058009.1"/>
    </source>
</evidence>
<evidence type="ECO:0008006" key="4">
    <source>
        <dbReference type="Google" id="ProtNLM"/>
    </source>
</evidence>
<keyword evidence="3" id="KW-1185">Reference proteome</keyword>
<dbReference type="Proteomes" id="UP001500603">
    <property type="component" value="Unassembled WGS sequence"/>
</dbReference>
<dbReference type="RefSeq" id="WP_345496770.1">
    <property type="nucleotide sequence ID" value="NZ_BAABJM010000003.1"/>
</dbReference>
<reference evidence="3" key="1">
    <citation type="journal article" date="2019" name="Int. J. Syst. Evol. Microbiol.">
        <title>The Global Catalogue of Microorganisms (GCM) 10K type strain sequencing project: providing services to taxonomists for standard genome sequencing and annotation.</title>
        <authorList>
            <consortium name="The Broad Institute Genomics Platform"/>
            <consortium name="The Broad Institute Genome Sequencing Center for Infectious Disease"/>
            <person name="Wu L."/>
            <person name="Ma J."/>
        </authorList>
    </citation>
    <scope>NUCLEOTIDE SEQUENCE [LARGE SCALE GENOMIC DNA]</scope>
    <source>
        <strain evidence="3">JCM 18298</strain>
    </source>
</reference>
<evidence type="ECO:0000313" key="3">
    <source>
        <dbReference type="Proteomes" id="UP001500603"/>
    </source>
</evidence>